<accession>Q7RQQ5</accession>
<name>Q7RQQ5_PLAYO</name>
<gene>
    <name evidence="1" type="ORF">PY01038</name>
</gene>
<comment type="caution">
    <text evidence="1">The sequence shown here is derived from an EMBL/GenBank/DDBJ whole genome shotgun (WGS) entry which is preliminary data.</text>
</comment>
<protein>
    <submittedName>
        <fullName evidence="1">Uncharacterized protein</fullName>
    </submittedName>
</protein>
<evidence type="ECO:0000313" key="1">
    <source>
        <dbReference type="EMBL" id="EAA19925.1"/>
    </source>
</evidence>
<sequence>MHTHIYTNVNLYFSYYCENLALWKILFIFNSQVTTQEKQPSLSWYFILRGHSKGKAK</sequence>
<reference evidence="1 2" key="1">
    <citation type="journal article" date="2002" name="Nature">
        <title>Genome sequence and comparative analysis of the model rodent malaria parasite Plasmodium yoelii yoelii.</title>
        <authorList>
            <person name="Carlton J.M."/>
            <person name="Angiuoli S.V."/>
            <person name="Suh B.B."/>
            <person name="Kooij T.W."/>
            <person name="Pertea M."/>
            <person name="Silva J.C."/>
            <person name="Ermolaeva M.D."/>
            <person name="Allen J.E."/>
            <person name="Selengut J.D."/>
            <person name="Koo H.L."/>
            <person name="Peterson J.D."/>
            <person name="Pop M."/>
            <person name="Kosack D.S."/>
            <person name="Shumway M.F."/>
            <person name="Bidwell S.L."/>
            <person name="Shallom S.J."/>
            <person name="van Aken S.E."/>
            <person name="Riedmuller S.B."/>
            <person name="Feldblyum T.V."/>
            <person name="Cho J.K."/>
            <person name="Quackenbush J."/>
            <person name="Sedegah M."/>
            <person name="Shoaibi A."/>
            <person name="Cummings L.M."/>
            <person name="Florens L."/>
            <person name="Yates J.R."/>
            <person name="Raine J.D."/>
            <person name="Sinden R.E."/>
            <person name="Harris M.A."/>
            <person name="Cunningham D.A."/>
            <person name="Preiser P.R."/>
            <person name="Bergman L.W."/>
            <person name="Vaidya A.B."/>
            <person name="van Lin L.H."/>
            <person name="Janse C.J."/>
            <person name="Waters A.P."/>
            <person name="Smith H.O."/>
            <person name="White O.R."/>
            <person name="Salzberg S.L."/>
            <person name="Venter J.C."/>
            <person name="Fraser C.M."/>
            <person name="Hoffman S.L."/>
            <person name="Gardner M.J."/>
            <person name="Carucci D.J."/>
        </authorList>
    </citation>
    <scope>NUCLEOTIDE SEQUENCE [LARGE SCALE GENOMIC DNA]</scope>
    <source>
        <strain evidence="1 2">17XNL</strain>
    </source>
</reference>
<evidence type="ECO:0000313" key="2">
    <source>
        <dbReference type="Proteomes" id="UP000008553"/>
    </source>
</evidence>
<organism evidence="1 2">
    <name type="scientific">Plasmodium yoelii yoelii</name>
    <dbReference type="NCBI Taxonomy" id="73239"/>
    <lineage>
        <taxon>Eukaryota</taxon>
        <taxon>Sar</taxon>
        <taxon>Alveolata</taxon>
        <taxon>Apicomplexa</taxon>
        <taxon>Aconoidasida</taxon>
        <taxon>Haemosporida</taxon>
        <taxon>Plasmodiidae</taxon>
        <taxon>Plasmodium</taxon>
        <taxon>Plasmodium (Vinckeia)</taxon>
    </lineage>
</organism>
<proteinExistence type="predicted"/>
<dbReference type="EMBL" id="AABL01000275">
    <property type="protein sequence ID" value="EAA19925.1"/>
    <property type="molecule type" value="Genomic_DNA"/>
</dbReference>
<dbReference type="AlphaFoldDB" id="Q7RQQ5"/>
<dbReference type="Proteomes" id="UP000008553">
    <property type="component" value="Unassembled WGS sequence"/>
</dbReference>
<dbReference type="InParanoid" id="Q7RQQ5"/>
<dbReference type="PaxDb" id="73239-Q7RQQ5"/>
<keyword evidence="2" id="KW-1185">Reference proteome</keyword>